<evidence type="ECO:0000313" key="8">
    <source>
        <dbReference type="Proteomes" id="UP000076296"/>
    </source>
</evidence>
<dbReference type="RefSeq" id="WP_001049486.1">
    <property type="nucleotide sequence ID" value="NZ_AP014650.1"/>
</dbReference>
<evidence type="ECO:0000313" key="12">
    <source>
        <dbReference type="Proteomes" id="UP000470018"/>
    </source>
</evidence>
<dbReference type="AlphaFoldDB" id="A0A090C2N3"/>
<dbReference type="Proteomes" id="UP000197394">
    <property type="component" value="Unassembled WGS sequence"/>
</dbReference>
<dbReference type="EMBL" id="NGKM01000024">
    <property type="protein sequence ID" value="OWK65293.1"/>
    <property type="molecule type" value="Genomic_DNA"/>
</dbReference>
<dbReference type="EMBL" id="LRDT01000038">
    <property type="protein sequence ID" value="KZA14011.1"/>
    <property type="molecule type" value="Genomic_DNA"/>
</dbReference>
<dbReference type="EMBL" id="RXLU01000116">
    <property type="protein sequence ID" value="RTQ71095.1"/>
    <property type="molecule type" value="Genomic_DNA"/>
</dbReference>
<evidence type="ECO:0000313" key="6">
    <source>
        <dbReference type="EMBL" id="QTK45579.1"/>
    </source>
</evidence>
<accession>A0A090C2N3</accession>
<reference evidence="1" key="1">
    <citation type="submission" date="2015-09" db="EMBL/GenBank/DDBJ databases">
        <title>Conjugative plasmids carrying the sulphonamide resistance gene sul2.</title>
        <authorList>
            <person name="Hamidian M."/>
            <person name="Holt K.E."/>
            <person name="Pickard D."/>
            <person name="Hall R.M."/>
        </authorList>
    </citation>
    <scope>NUCLEOTIDE SEQUENCE</scope>
    <source>
        <strain evidence="1">D4</strain>
        <plasmid evidence="1">pD4</plasmid>
    </source>
</reference>
<reference evidence="6" key="7">
    <citation type="submission" date="2021-03" db="EMBL/GenBank/DDBJ databases">
        <title>Complete genome sequencing of Acinetobacter baumannii.</title>
        <authorList>
            <person name="Yadav B."/>
            <person name="Makwana N."/>
            <person name="Kharat A.S."/>
            <person name="Veeraraghavan B."/>
            <person name="Vijayakumar S."/>
            <person name="Priya M."/>
        </authorList>
    </citation>
    <scope>NUCLEOTIDE SEQUENCE</scope>
    <source>
        <strain evidence="6">KSK6</strain>
        <plasmid evidence="6">p1KSK6</plasmid>
    </source>
</reference>
<evidence type="ECO:0000313" key="11">
    <source>
        <dbReference type="Proteomes" id="UP000268239"/>
    </source>
</evidence>
<proteinExistence type="predicted"/>
<evidence type="ECO:0000313" key="2">
    <source>
        <dbReference type="EMBL" id="KZA14011.1"/>
    </source>
</evidence>
<dbReference type="Proteomes" id="UP000664966">
    <property type="component" value="Plasmid p1KSK6"/>
</dbReference>
<reference evidence="7 11" key="5">
    <citation type="submission" date="2018-12" db="EMBL/GenBank/DDBJ databases">
        <title>Draft Genome Sequences Human Pathogenic Acinetobacter baumannii Strains.</title>
        <authorList>
            <person name="Madhi M."/>
            <person name="Ronco T."/>
            <person name="Olsen R.H."/>
            <person name="Hassani A."/>
        </authorList>
    </citation>
    <scope>NUCLEOTIDE SEQUENCE [LARGE SCALE GENOMIC DNA]</scope>
    <source>
        <strain evidence="7 11">AB3</strain>
    </source>
</reference>
<dbReference type="EMBL" id="NXDV01000016">
    <property type="protein sequence ID" value="PHQ01525.1"/>
    <property type="molecule type" value="Genomic_DNA"/>
</dbReference>
<keyword evidence="1" id="KW-0614">Plasmid</keyword>
<dbReference type="Proteomes" id="UP000223291">
    <property type="component" value="Unassembled WGS sequence"/>
</dbReference>
<geneLocation type="plasmid" evidence="1">
    <name>pD4</name>
</geneLocation>
<geneLocation type="plasmid" evidence="6 13">
    <name>p1KSK6</name>
</geneLocation>
<organism evidence="3 12">
    <name type="scientific">Acinetobacter baumannii</name>
    <dbReference type="NCBI Taxonomy" id="470"/>
    <lineage>
        <taxon>Bacteria</taxon>
        <taxon>Pseudomonadati</taxon>
        <taxon>Pseudomonadota</taxon>
        <taxon>Gammaproteobacteria</taxon>
        <taxon>Moraxellales</taxon>
        <taxon>Moraxellaceae</taxon>
        <taxon>Acinetobacter</taxon>
        <taxon>Acinetobacter calcoaceticus/baumannii complex</taxon>
    </lineage>
</organism>
<reference evidence="5 10" key="4">
    <citation type="submission" date="2017-09" db="EMBL/GenBank/DDBJ databases">
        <title>Draft genome of Acinetobacter baumannii strain I43, a mercury resistant bacteria.</title>
        <authorList>
            <person name="Siqueira K.A."/>
            <person name="Mello I.S."/>
            <person name="Mendes T.A."/>
            <person name="Soares M.A."/>
        </authorList>
    </citation>
    <scope>NUCLEOTIDE SEQUENCE [LARGE SCALE GENOMIC DNA]</scope>
    <source>
        <strain evidence="5 10">I43</strain>
    </source>
</reference>
<reference evidence="2 8" key="2">
    <citation type="submission" date="2016-01" db="EMBL/GenBank/DDBJ databases">
        <title>Draft sequences of Acinetobacter baumannii isolates from wounded military personnel.</title>
        <authorList>
            <person name="Arivett B.A."/>
            <person name="Fiester S.E."/>
            <person name="Ream D.C."/>
            <person name="Actis L.A."/>
        </authorList>
    </citation>
    <scope>NUCLEOTIDE SEQUENCE [LARGE SCALE GENOMIC DNA]</scope>
    <source>
        <strain evidence="2 8">AB2828</strain>
    </source>
</reference>
<protein>
    <submittedName>
        <fullName evidence="3">Uncharacterized protein</fullName>
    </submittedName>
</protein>
<dbReference type="Proteomes" id="UP000076296">
    <property type="component" value="Unassembled WGS sequence"/>
</dbReference>
<evidence type="ECO:0000313" key="4">
    <source>
        <dbReference type="EMBL" id="OWK65293.1"/>
    </source>
</evidence>
<evidence type="ECO:0000313" key="3">
    <source>
        <dbReference type="EMBL" id="NDW42217.1"/>
    </source>
</evidence>
<dbReference type="PATRIC" id="fig|470.1369.peg.3669"/>
<evidence type="ECO:0000313" key="9">
    <source>
        <dbReference type="Proteomes" id="UP000197394"/>
    </source>
</evidence>
<evidence type="ECO:0000313" key="7">
    <source>
        <dbReference type="EMBL" id="RTQ71095.1"/>
    </source>
</evidence>
<evidence type="ECO:0000313" key="1">
    <source>
        <dbReference type="EMBL" id="ALG88316.1"/>
    </source>
</evidence>
<dbReference type="EMBL" id="CP072271">
    <property type="protein sequence ID" value="QTK45579.1"/>
    <property type="molecule type" value="Genomic_DNA"/>
</dbReference>
<reference evidence="3 12" key="6">
    <citation type="submission" date="2020-02" db="EMBL/GenBank/DDBJ databases">
        <title>Whole genome shot-gun sequencing of clinical Carbapenem resistant A. baumannii.</title>
        <authorList>
            <person name="Veeraraghavan B."/>
            <person name="Mathur P."/>
            <person name="Vijayakumar S."/>
            <person name="Vasudevan K."/>
            <person name="Lincy M."/>
            <person name="Kirubananthan A."/>
        </authorList>
    </citation>
    <scope>NUCLEOTIDE SEQUENCE [LARGE SCALE GENOMIC DNA]</scope>
    <source>
        <strain evidence="3 12">SP816</strain>
    </source>
</reference>
<dbReference type="Proteomes" id="UP000268239">
    <property type="component" value="Unassembled WGS sequence"/>
</dbReference>
<reference evidence="4 9" key="3">
    <citation type="submission" date="2017-05" db="EMBL/GenBank/DDBJ databases">
        <title>Draft genome sequence of MDR A. baumannii AB360.</title>
        <authorList>
            <person name="Wareham D.W."/>
            <person name="Bean D.C."/>
        </authorList>
    </citation>
    <scope>NUCLEOTIDE SEQUENCE [LARGE SCALE GENOMIC DNA]</scope>
    <source>
        <strain evidence="4 9">AB360</strain>
    </source>
</reference>
<gene>
    <name evidence="4" type="ORF">CBE85_17480</name>
    <name evidence="5" type="ORF">CPI82_16895</name>
    <name evidence="7" type="ORF">EJ062_16875</name>
    <name evidence="3" type="ORF">G3N53_14160</name>
    <name evidence="6" type="ORF">J6E47_20600</name>
    <name evidence="2" type="ORF">LV35_03002</name>
</gene>
<name>A0A090C2N3_ACIBA</name>
<evidence type="ECO:0000313" key="13">
    <source>
        <dbReference type="Proteomes" id="UP000664966"/>
    </source>
</evidence>
<dbReference type="Proteomes" id="UP000470018">
    <property type="component" value="Unassembled WGS sequence"/>
</dbReference>
<sequence length="110" mass="12880">MNLKHDDKIILVFFGTNDINLLIPKKRGKGYLKQPIGHFNCPLSTLSRDIGYDFFGLDGFLKVQTGYINDKEEFTHQVVIPISEFYGYKWREVDTNTFFDILRTNLKSNR</sequence>
<evidence type="ECO:0000313" key="5">
    <source>
        <dbReference type="EMBL" id="PHQ01525.1"/>
    </source>
</evidence>
<dbReference type="EMBL" id="JAAGTY010000015">
    <property type="protein sequence ID" value="NDW42217.1"/>
    <property type="molecule type" value="Genomic_DNA"/>
</dbReference>
<dbReference type="EMBL" id="KT779035">
    <property type="protein sequence ID" value="ALG88316.1"/>
    <property type="molecule type" value="Genomic_DNA"/>
</dbReference>
<evidence type="ECO:0000313" key="10">
    <source>
        <dbReference type="Proteomes" id="UP000223291"/>
    </source>
</evidence>